<accession>A0A8J3KAH9</accession>
<dbReference type="Proteomes" id="UP000619293">
    <property type="component" value="Unassembled WGS sequence"/>
</dbReference>
<dbReference type="RefSeq" id="WP_191838607.1">
    <property type="nucleotide sequence ID" value="NZ_BAAALB010000005.1"/>
</dbReference>
<feature type="transmembrane region" description="Helical" evidence="1">
    <location>
        <begin position="57"/>
        <end position="79"/>
    </location>
</feature>
<evidence type="ECO:0000313" key="2">
    <source>
        <dbReference type="EMBL" id="GIF93675.1"/>
    </source>
</evidence>
<reference evidence="2 3" key="1">
    <citation type="submission" date="2021-01" db="EMBL/GenBank/DDBJ databases">
        <title>Whole genome shotgun sequence of Catellatospora chokoriensis NBRC 107358.</title>
        <authorList>
            <person name="Komaki H."/>
            <person name="Tamura T."/>
        </authorList>
    </citation>
    <scope>NUCLEOTIDE SEQUENCE [LARGE SCALE GENOMIC DNA]</scope>
    <source>
        <strain evidence="2 3">NBRC 107358</strain>
    </source>
</reference>
<keyword evidence="1" id="KW-0812">Transmembrane</keyword>
<feature type="transmembrane region" description="Helical" evidence="1">
    <location>
        <begin position="91"/>
        <end position="113"/>
    </location>
</feature>
<evidence type="ECO:0000313" key="3">
    <source>
        <dbReference type="Proteomes" id="UP000619293"/>
    </source>
</evidence>
<evidence type="ECO:0000256" key="1">
    <source>
        <dbReference type="SAM" id="Phobius"/>
    </source>
</evidence>
<dbReference type="EMBL" id="BONG01000070">
    <property type="protein sequence ID" value="GIF93675.1"/>
    <property type="molecule type" value="Genomic_DNA"/>
</dbReference>
<sequence length="121" mass="12344">MSVEQEPARVPSGSRSPVPAGAVPAFMLGIAIHLFAVAVYLAGAWLRLEGCDEHDGLALALVLAATVDVIASSGALALLLRRRRGTRSALVLGWGASFTLACGLLGLVANHIATLTSGCPV</sequence>
<name>A0A8J3KAH9_9ACTN</name>
<gene>
    <name evidence="2" type="ORF">Cch02nite_71190</name>
</gene>
<keyword evidence="1" id="KW-1133">Transmembrane helix</keyword>
<dbReference type="AlphaFoldDB" id="A0A8J3KAH9"/>
<feature type="transmembrane region" description="Helical" evidence="1">
    <location>
        <begin position="21"/>
        <end position="45"/>
    </location>
</feature>
<organism evidence="2 3">
    <name type="scientific">Catellatospora chokoriensis</name>
    <dbReference type="NCBI Taxonomy" id="310353"/>
    <lineage>
        <taxon>Bacteria</taxon>
        <taxon>Bacillati</taxon>
        <taxon>Actinomycetota</taxon>
        <taxon>Actinomycetes</taxon>
        <taxon>Micromonosporales</taxon>
        <taxon>Micromonosporaceae</taxon>
        <taxon>Catellatospora</taxon>
    </lineage>
</organism>
<keyword evidence="3" id="KW-1185">Reference proteome</keyword>
<keyword evidence="1" id="KW-0472">Membrane</keyword>
<comment type="caution">
    <text evidence="2">The sequence shown here is derived from an EMBL/GenBank/DDBJ whole genome shotgun (WGS) entry which is preliminary data.</text>
</comment>
<protein>
    <submittedName>
        <fullName evidence="2">Uncharacterized protein</fullName>
    </submittedName>
</protein>
<proteinExistence type="predicted"/>